<evidence type="ECO:0000313" key="9">
    <source>
        <dbReference type="EMBL" id="VAX08481.1"/>
    </source>
</evidence>
<proteinExistence type="inferred from homology"/>
<dbReference type="InterPro" id="IPR005280">
    <property type="entry name" value="Homoserine_kinase_II"/>
</dbReference>
<dbReference type="CDD" id="cd05153">
    <property type="entry name" value="HomoserineK_II"/>
    <property type="match status" value="1"/>
</dbReference>
<evidence type="ECO:0000256" key="5">
    <source>
        <dbReference type="ARBA" id="ARBA00022777"/>
    </source>
</evidence>
<evidence type="ECO:0000256" key="1">
    <source>
        <dbReference type="ARBA" id="ARBA00022605"/>
    </source>
</evidence>
<keyword evidence="2 9" id="KW-0808">Transferase</keyword>
<protein>
    <submittedName>
        <fullName evidence="9">Homoserine kinase</fullName>
        <ecNumber evidence="9">2.7.1.39</ecNumber>
    </submittedName>
</protein>
<feature type="domain" description="Aminoglycoside phosphotransferase" evidence="8">
    <location>
        <begin position="27"/>
        <end position="261"/>
    </location>
</feature>
<gene>
    <name evidence="9" type="ORF">MNBD_ALPHA03-935</name>
</gene>
<evidence type="ECO:0000256" key="2">
    <source>
        <dbReference type="ARBA" id="ARBA00022679"/>
    </source>
</evidence>
<evidence type="ECO:0000256" key="7">
    <source>
        <dbReference type="ARBA" id="ARBA00038240"/>
    </source>
</evidence>
<dbReference type="Gene3D" id="3.90.1200.10">
    <property type="match status" value="1"/>
</dbReference>
<dbReference type="Gene3D" id="3.30.200.20">
    <property type="entry name" value="Phosphorylase Kinase, domain 1"/>
    <property type="match status" value="1"/>
</dbReference>
<dbReference type="InterPro" id="IPR050249">
    <property type="entry name" value="Pseudomonas-type_ThrB"/>
</dbReference>
<comment type="similarity">
    <text evidence="7">Belongs to the pseudomonas-type ThrB family.</text>
</comment>
<dbReference type="AlphaFoldDB" id="A0A3B1B2Y9"/>
<dbReference type="PANTHER" id="PTHR21064:SF6">
    <property type="entry name" value="AMINOGLYCOSIDE PHOSPHOTRANSFERASE DOMAIN-CONTAINING PROTEIN"/>
    <property type="match status" value="1"/>
</dbReference>
<evidence type="ECO:0000256" key="6">
    <source>
        <dbReference type="ARBA" id="ARBA00022840"/>
    </source>
</evidence>
<reference evidence="9" key="1">
    <citation type="submission" date="2018-06" db="EMBL/GenBank/DDBJ databases">
        <authorList>
            <person name="Zhirakovskaya E."/>
        </authorList>
    </citation>
    <scope>NUCLEOTIDE SEQUENCE</scope>
</reference>
<dbReference type="EMBL" id="UOFW01000240">
    <property type="protein sequence ID" value="VAX08481.1"/>
    <property type="molecule type" value="Genomic_DNA"/>
</dbReference>
<keyword evidence="3" id="KW-0791">Threonine biosynthesis</keyword>
<dbReference type="Pfam" id="PF01636">
    <property type="entry name" value="APH"/>
    <property type="match status" value="1"/>
</dbReference>
<dbReference type="EC" id="2.7.1.39" evidence="9"/>
<evidence type="ECO:0000256" key="3">
    <source>
        <dbReference type="ARBA" id="ARBA00022697"/>
    </source>
</evidence>
<organism evidence="9">
    <name type="scientific">hydrothermal vent metagenome</name>
    <dbReference type="NCBI Taxonomy" id="652676"/>
    <lineage>
        <taxon>unclassified sequences</taxon>
        <taxon>metagenomes</taxon>
        <taxon>ecological metagenomes</taxon>
    </lineage>
</organism>
<dbReference type="InterPro" id="IPR011009">
    <property type="entry name" value="Kinase-like_dom_sf"/>
</dbReference>
<dbReference type="GO" id="GO:0004413">
    <property type="term" value="F:homoserine kinase activity"/>
    <property type="evidence" value="ECO:0007669"/>
    <property type="project" value="UniProtKB-EC"/>
</dbReference>
<dbReference type="InterPro" id="IPR002575">
    <property type="entry name" value="Aminoglycoside_PTrfase"/>
</dbReference>
<dbReference type="HAMAP" id="MF_00301">
    <property type="entry name" value="Homoser_kinase_2"/>
    <property type="match status" value="1"/>
</dbReference>
<dbReference type="NCBIfam" id="NF003558">
    <property type="entry name" value="PRK05231.1"/>
    <property type="match status" value="1"/>
</dbReference>
<evidence type="ECO:0000259" key="8">
    <source>
        <dbReference type="Pfam" id="PF01636"/>
    </source>
</evidence>
<name>A0A3B1B2Y9_9ZZZZ</name>
<dbReference type="GO" id="GO:0009088">
    <property type="term" value="P:threonine biosynthetic process"/>
    <property type="evidence" value="ECO:0007669"/>
    <property type="project" value="UniProtKB-KW"/>
</dbReference>
<dbReference type="NCBIfam" id="TIGR00938">
    <property type="entry name" value="thrB_alt"/>
    <property type="match status" value="1"/>
</dbReference>
<keyword evidence="6" id="KW-0067">ATP-binding</keyword>
<evidence type="ECO:0000256" key="4">
    <source>
        <dbReference type="ARBA" id="ARBA00022741"/>
    </source>
</evidence>
<keyword evidence="5 9" id="KW-0418">Kinase</keyword>
<dbReference type="PANTHER" id="PTHR21064">
    <property type="entry name" value="AMINOGLYCOSIDE PHOSPHOTRANSFERASE DOMAIN-CONTAINING PROTEIN-RELATED"/>
    <property type="match status" value="1"/>
</dbReference>
<accession>A0A3B1B2Y9</accession>
<dbReference type="SUPFAM" id="SSF56112">
    <property type="entry name" value="Protein kinase-like (PK-like)"/>
    <property type="match status" value="1"/>
</dbReference>
<dbReference type="GO" id="GO:0005524">
    <property type="term" value="F:ATP binding"/>
    <property type="evidence" value="ECO:0007669"/>
    <property type="project" value="UniProtKB-KW"/>
</dbReference>
<sequence>MAVYTPVNAEEIAAFIAGYDVGAVVSFKGIAEGVENTNYILQTSMNSYILTLYEKRVNPDDLPFFLGLMDHLVHKGVNCAAPVQDKSGNILQNLCGRPAALISFLPGLSINRPKNKQCHQLGRALAEMHEAAADFDLTRKNALSVDGWQDLVTQCGDRADEAMEGLKDLLLEEMIYLKAHWPTGLPEGIIHADLFPDNVFFMASELSSELSGLIDYYFACNDILVYDLAICINAWCFEADGAFNVTKANRLLRGYESVRPLLAQEKDALSILCRGAAFRFLLSRLYDWLNQVPGALVQVKEPAEYIAKLKFHQAVEKPSEYGLIEYGLNI</sequence>
<keyword evidence="4" id="KW-0547">Nucleotide-binding</keyword>
<keyword evidence="1" id="KW-0028">Amino-acid biosynthesis</keyword>